<dbReference type="EMBL" id="LT962688">
    <property type="protein sequence ID" value="SOR30284.1"/>
    <property type="molecule type" value="Genomic_DNA"/>
</dbReference>
<evidence type="ECO:0000313" key="1">
    <source>
        <dbReference type="EMBL" id="SOR30284.1"/>
    </source>
</evidence>
<dbReference type="AlphaFoldDB" id="A0A2N9ASF6"/>
<gene>
    <name evidence="1" type="ORF">TK0001_3682</name>
</gene>
<protein>
    <submittedName>
        <fullName evidence="1">Uncharacterized protein</fullName>
    </submittedName>
</protein>
<proteinExistence type="predicted"/>
<reference evidence="2" key="1">
    <citation type="submission" date="2017-10" db="EMBL/GenBank/DDBJ databases">
        <authorList>
            <person name="Regsiter A."/>
            <person name="William W."/>
        </authorList>
    </citation>
    <scope>NUCLEOTIDE SEQUENCE [LARGE SCALE GENOMIC DNA]</scope>
</reference>
<dbReference type="Proteomes" id="UP000233769">
    <property type="component" value="Chromosome tk0001"/>
</dbReference>
<accession>A0A2N9ASF6</accession>
<name>A0A2N9ASF6_METEX</name>
<sequence length="57" mass="6642">MKQEIQANPSIPRGTARREIDFNGFRYCLVVGQSSYDLFYIRWNSYSKVSNSNLHAL</sequence>
<organism evidence="1 2">
    <name type="scientific">Methylorubrum extorquens</name>
    <name type="common">Methylobacterium dichloromethanicum</name>
    <name type="synonym">Methylobacterium extorquens</name>
    <dbReference type="NCBI Taxonomy" id="408"/>
    <lineage>
        <taxon>Bacteria</taxon>
        <taxon>Pseudomonadati</taxon>
        <taxon>Pseudomonadota</taxon>
        <taxon>Alphaproteobacteria</taxon>
        <taxon>Hyphomicrobiales</taxon>
        <taxon>Methylobacteriaceae</taxon>
        <taxon>Methylorubrum</taxon>
    </lineage>
</organism>
<evidence type="ECO:0000313" key="2">
    <source>
        <dbReference type="Proteomes" id="UP000233769"/>
    </source>
</evidence>